<evidence type="ECO:0000256" key="6">
    <source>
        <dbReference type="ARBA" id="ARBA00024916"/>
    </source>
</evidence>
<proteinExistence type="inferred from homology"/>
<dbReference type="InterPro" id="IPR001437">
    <property type="entry name" value="Tscrpt_elong_fac_GreA/B_C"/>
</dbReference>
<feature type="domain" description="Transcription elongation factor GreA/GreB C-terminal" evidence="10">
    <location>
        <begin position="82"/>
        <end position="155"/>
    </location>
</feature>
<dbReference type="PROSITE" id="PS00829">
    <property type="entry name" value="GREAB_1"/>
    <property type="match status" value="1"/>
</dbReference>
<dbReference type="Gene3D" id="3.10.50.30">
    <property type="entry name" value="Transcription elongation factor, GreA/GreB, C-terminal domain"/>
    <property type="match status" value="1"/>
</dbReference>
<evidence type="ECO:0000256" key="8">
    <source>
        <dbReference type="HAMAP-Rule" id="MF_00105"/>
    </source>
</evidence>
<feature type="domain" description="Transcription elongation factor GreA/GreB N-terminal" evidence="11">
    <location>
        <begin position="4"/>
        <end position="74"/>
    </location>
</feature>
<keyword evidence="12" id="KW-0648">Protein biosynthesis</keyword>
<evidence type="ECO:0000256" key="9">
    <source>
        <dbReference type="RuleBase" id="RU000556"/>
    </source>
</evidence>
<protein>
    <recommendedName>
        <fullName evidence="2 8">Transcription elongation factor GreA</fullName>
    </recommendedName>
    <alternativeName>
        <fullName evidence="7 8">Transcript cleavage factor GreA</fullName>
    </alternativeName>
</protein>
<organism evidence="12 13">
    <name type="scientific">Ferrovibrio terrae</name>
    <dbReference type="NCBI Taxonomy" id="2594003"/>
    <lineage>
        <taxon>Bacteria</taxon>
        <taxon>Pseudomonadati</taxon>
        <taxon>Pseudomonadota</taxon>
        <taxon>Alphaproteobacteria</taxon>
        <taxon>Rhodospirillales</taxon>
        <taxon>Rhodospirillaceae</taxon>
        <taxon>Ferrovibrio</taxon>
    </lineage>
</organism>
<evidence type="ECO:0000313" key="12">
    <source>
        <dbReference type="EMBL" id="QDO99855.1"/>
    </source>
</evidence>
<dbReference type="InterPro" id="IPR023459">
    <property type="entry name" value="Tscrpt_elong_fac_GreA/B_fam"/>
</dbReference>
<dbReference type="Pfam" id="PF01272">
    <property type="entry name" value="GreA_GreB"/>
    <property type="match status" value="1"/>
</dbReference>
<dbReference type="PIRSF" id="PIRSF006092">
    <property type="entry name" value="GreA_GreB"/>
    <property type="match status" value="1"/>
</dbReference>
<evidence type="ECO:0000313" key="13">
    <source>
        <dbReference type="Proteomes" id="UP000317496"/>
    </source>
</evidence>
<dbReference type="EMBL" id="CP041636">
    <property type="protein sequence ID" value="QDO99855.1"/>
    <property type="molecule type" value="Genomic_DNA"/>
</dbReference>
<reference evidence="12 13" key="1">
    <citation type="submission" date="2019-07" db="EMBL/GenBank/DDBJ databases">
        <title>Genome sequencing for Ferrovibrio sp. K5.</title>
        <authorList>
            <person name="Park S.-J."/>
        </authorList>
    </citation>
    <scope>NUCLEOTIDE SEQUENCE [LARGE SCALE GENOMIC DNA]</scope>
    <source>
        <strain evidence="12 13">K5</strain>
    </source>
</reference>
<comment type="similarity">
    <text evidence="1 8 9">Belongs to the GreA/GreB family.</text>
</comment>
<dbReference type="NCBIfam" id="NF001264">
    <property type="entry name" value="PRK00226.1-5"/>
    <property type="match status" value="1"/>
</dbReference>
<evidence type="ECO:0000256" key="5">
    <source>
        <dbReference type="ARBA" id="ARBA00023163"/>
    </source>
</evidence>
<keyword evidence="3 8" id="KW-0805">Transcription regulation</keyword>
<dbReference type="InterPro" id="IPR028624">
    <property type="entry name" value="Tscrpt_elong_fac_GreA/B"/>
</dbReference>
<dbReference type="RefSeq" id="WP_144258852.1">
    <property type="nucleotide sequence ID" value="NZ_CP041636.1"/>
</dbReference>
<dbReference type="NCBIfam" id="TIGR01462">
    <property type="entry name" value="greA"/>
    <property type="match status" value="1"/>
</dbReference>
<comment type="function">
    <text evidence="6 8 9">Necessary for efficient RNA polymerase transcription elongation past template-encoded arresting sites. The arresting sites in DNA have the property of trapping a certain fraction of elongating RNA polymerases that pass through, resulting in locked ternary complexes. Cleavage of the nascent transcript by cleavage factors such as GreA or GreB allows the resumption of elongation from the new 3'terminus. GreA releases sequences of 2 to 3 nucleotides.</text>
</comment>
<dbReference type="HAMAP" id="MF_00105">
    <property type="entry name" value="GreA_GreB"/>
    <property type="match status" value="1"/>
</dbReference>
<dbReference type="InterPro" id="IPR018151">
    <property type="entry name" value="TF_GreA/GreB_CS"/>
</dbReference>
<dbReference type="GO" id="GO:0003746">
    <property type="term" value="F:translation elongation factor activity"/>
    <property type="evidence" value="ECO:0007669"/>
    <property type="project" value="UniProtKB-KW"/>
</dbReference>
<dbReference type="GO" id="GO:0003677">
    <property type="term" value="F:DNA binding"/>
    <property type="evidence" value="ECO:0007669"/>
    <property type="project" value="UniProtKB-UniRule"/>
</dbReference>
<sequence>MQKIPMTATGYQRLEAELKNLKSVERPSVIRAISEAREHGDLSENAEYHAAKERQGWIETRILEVEDKLSRAEVIDVSKLSGDKVKFGATVVLADEDTDEESTYQIVGADEADIKAGLLSITAPLARALVGKSAGENVEVSTPGGSKGYEIVSVAFK</sequence>
<dbReference type="InterPro" id="IPR036805">
    <property type="entry name" value="Tscrpt_elong_fac_GreA/B_N_sf"/>
</dbReference>
<dbReference type="Gene3D" id="1.10.287.180">
    <property type="entry name" value="Transcription elongation factor, GreA/GreB, N-terminal domain"/>
    <property type="match status" value="1"/>
</dbReference>
<dbReference type="KEGG" id="fer:FNB15_20325"/>
<dbReference type="AlphaFoldDB" id="A0A516H830"/>
<accession>A0A516H830</accession>
<dbReference type="NCBIfam" id="NF001263">
    <property type="entry name" value="PRK00226.1-4"/>
    <property type="match status" value="1"/>
</dbReference>
<evidence type="ECO:0000256" key="4">
    <source>
        <dbReference type="ARBA" id="ARBA00023125"/>
    </source>
</evidence>
<keyword evidence="5 8" id="KW-0804">Transcription</keyword>
<gene>
    <name evidence="8 12" type="primary">greA</name>
    <name evidence="12" type="ORF">FNB15_20325</name>
</gene>
<dbReference type="InterPro" id="IPR022691">
    <property type="entry name" value="Tscrpt_elong_fac_GreA/B_N"/>
</dbReference>
<dbReference type="GO" id="GO:0070063">
    <property type="term" value="F:RNA polymerase binding"/>
    <property type="evidence" value="ECO:0007669"/>
    <property type="project" value="InterPro"/>
</dbReference>
<name>A0A516H830_9PROT</name>
<dbReference type="FunFam" id="3.10.50.30:FF:000001">
    <property type="entry name" value="Transcription elongation factor GreA"/>
    <property type="match status" value="1"/>
</dbReference>
<evidence type="ECO:0000256" key="2">
    <source>
        <dbReference type="ARBA" id="ARBA00013729"/>
    </source>
</evidence>
<dbReference type="SUPFAM" id="SSF46557">
    <property type="entry name" value="GreA transcript cleavage protein, N-terminal domain"/>
    <property type="match status" value="1"/>
</dbReference>
<dbReference type="Proteomes" id="UP000317496">
    <property type="component" value="Chromosome"/>
</dbReference>
<evidence type="ECO:0000256" key="7">
    <source>
        <dbReference type="ARBA" id="ARBA00030776"/>
    </source>
</evidence>
<evidence type="ECO:0000256" key="3">
    <source>
        <dbReference type="ARBA" id="ARBA00023015"/>
    </source>
</evidence>
<dbReference type="FunFam" id="1.10.287.180:FF:000001">
    <property type="entry name" value="Transcription elongation factor GreA"/>
    <property type="match status" value="1"/>
</dbReference>
<dbReference type="GO" id="GO:0032784">
    <property type="term" value="P:regulation of DNA-templated transcription elongation"/>
    <property type="evidence" value="ECO:0007669"/>
    <property type="project" value="UniProtKB-UniRule"/>
</dbReference>
<dbReference type="InterPro" id="IPR006359">
    <property type="entry name" value="Tscrpt_elong_fac_GreA"/>
</dbReference>
<dbReference type="PANTHER" id="PTHR30437:SF4">
    <property type="entry name" value="TRANSCRIPTION ELONGATION FACTOR GREA"/>
    <property type="match status" value="1"/>
</dbReference>
<keyword evidence="12" id="KW-0251">Elongation factor</keyword>
<keyword evidence="4 8" id="KW-0238">DNA-binding</keyword>
<dbReference type="SUPFAM" id="SSF54534">
    <property type="entry name" value="FKBP-like"/>
    <property type="match status" value="1"/>
</dbReference>
<dbReference type="GO" id="GO:0006354">
    <property type="term" value="P:DNA-templated transcription elongation"/>
    <property type="evidence" value="ECO:0007669"/>
    <property type="project" value="TreeGrafter"/>
</dbReference>
<dbReference type="PANTHER" id="PTHR30437">
    <property type="entry name" value="TRANSCRIPTION ELONGATION FACTOR GREA"/>
    <property type="match status" value="1"/>
</dbReference>
<dbReference type="InterPro" id="IPR036953">
    <property type="entry name" value="GreA/GreB_C_sf"/>
</dbReference>
<keyword evidence="13" id="KW-1185">Reference proteome</keyword>
<dbReference type="NCBIfam" id="NF001261">
    <property type="entry name" value="PRK00226.1-2"/>
    <property type="match status" value="1"/>
</dbReference>
<evidence type="ECO:0000259" key="11">
    <source>
        <dbReference type="Pfam" id="PF03449"/>
    </source>
</evidence>
<evidence type="ECO:0000256" key="1">
    <source>
        <dbReference type="ARBA" id="ARBA00008213"/>
    </source>
</evidence>
<dbReference type="OrthoDB" id="9808774at2"/>
<evidence type="ECO:0000259" key="10">
    <source>
        <dbReference type="Pfam" id="PF01272"/>
    </source>
</evidence>
<dbReference type="Pfam" id="PF03449">
    <property type="entry name" value="GreA_GreB_N"/>
    <property type="match status" value="1"/>
</dbReference>